<evidence type="ECO:0000256" key="4">
    <source>
        <dbReference type="ARBA" id="ARBA00022605"/>
    </source>
</evidence>
<evidence type="ECO:0000256" key="10">
    <source>
        <dbReference type="RuleBase" id="RU003662"/>
    </source>
</evidence>
<dbReference type="GO" id="GO:0005829">
    <property type="term" value="C:cytosol"/>
    <property type="evidence" value="ECO:0007669"/>
    <property type="project" value="TreeGrafter"/>
</dbReference>
<keyword evidence="6 9" id="KW-0057">Aromatic amino acid biosynthesis</keyword>
<comment type="function">
    <text evidence="1 9">The alpha subunit is responsible for the aldol cleavage of indoleglycerol phosphate to indole and glyceraldehyde 3-phosphate.</text>
</comment>
<dbReference type="PROSITE" id="PS00167">
    <property type="entry name" value="TRP_SYNTHASE_ALPHA"/>
    <property type="match status" value="1"/>
</dbReference>
<dbReference type="RefSeq" id="WP_024840199.1">
    <property type="nucleotide sequence ID" value="NZ_WMKA01000021.1"/>
</dbReference>
<keyword evidence="7 9" id="KW-0456">Lyase</keyword>
<organism evidence="12 13">
    <name type="scientific">Cellulosimicrobium composti</name>
    <dbReference type="NCBI Taxonomy" id="2672572"/>
    <lineage>
        <taxon>Bacteria</taxon>
        <taxon>Bacillati</taxon>
        <taxon>Actinomycetota</taxon>
        <taxon>Actinomycetes</taxon>
        <taxon>Micrococcales</taxon>
        <taxon>Promicromonosporaceae</taxon>
        <taxon>Cellulosimicrobium</taxon>
    </lineage>
</organism>
<comment type="catalytic activity">
    <reaction evidence="8 9">
        <text>(1S,2R)-1-C-(indol-3-yl)glycerol 3-phosphate + L-serine = D-glyceraldehyde 3-phosphate + L-tryptophan + H2O</text>
        <dbReference type="Rhea" id="RHEA:10532"/>
        <dbReference type="ChEBI" id="CHEBI:15377"/>
        <dbReference type="ChEBI" id="CHEBI:33384"/>
        <dbReference type="ChEBI" id="CHEBI:57912"/>
        <dbReference type="ChEBI" id="CHEBI:58866"/>
        <dbReference type="ChEBI" id="CHEBI:59776"/>
        <dbReference type="EC" id="4.2.1.20"/>
    </reaction>
</comment>
<dbReference type="Proteomes" id="UP000440668">
    <property type="component" value="Unassembled WGS sequence"/>
</dbReference>
<dbReference type="FunFam" id="3.20.20.70:FF:000037">
    <property type="entry name" value="Tryptophan synthase alpha chain"/>
    <property type="match status" value="1"/>
</dbReference>
<dbReference type="SUPFAM" id="SSF51366">
    <property type="entry name" value="Ribulose-phoshate binding barrel"/>
    <property type="match status" value="1"/>
</dbReference>
<dbReference type="InterPro" id="IPR011060">
    <property type="entry name" value="RibuloseP-bd_barrel"/>
</dbReference>
<dbReference type="HAMAP" id="MF_00131">
    <property type="entry name" value="Trp_synth_alpha"/>
    <property type="match status" value="1"/>
</dbReference>
<accession>A0A6N7ZJD2</accession>
<evidence type="ECO:0000256" key="11">
    <source>
        <dbReference type="SAM" id="MobiDB-lite"/>
    </source>
</evidence>
<name>A0A6N7ZJD2_9MICO</name>
<dbReference type="GO" id="GO:0004834">
    <property type="term" value="F:tryptophan synthase activity"/>
    <property type="evidence" value="ECO:0007669"/>
    <property type="project" value="UniProtKB-UniRule"/>
</dbReference>
<dbReference type="UniPathway" id="UPA00035">
    <property type="reaction ID" value="UER00044"/>
</dbReference>
<dbReference type="AlphaFoldDB" id="A0A6N7ZJD2"/>
<dbReference type="PANTHER" id="PTHR43406:SF1">
    <property type="entry name" value="TRYPTOPHAN SYNTHASE ALPHA CHAIN, CHLOROPLASTIC"/>
    <property type="match status" value="1"/>
</dbReference>
<dbReference type="EC" id="4.2.1.20" evidence="9"/>
<dbReference type="Pfam" id="PF00290">
    <property type="entry name" value="Trp_syntA"/>
    <property type="match status" value="1"/>
</dbReference>
<evidence type="ECO:0000256" key="9">
    <source>
        <dbReference type="HAMAP-Rule" id="MF_00131"/>
    </source>
</evidence>
<evidence type="ECO:0000256" key="1">
    <source>
        <dbReference type="ARBA" id="ARBA00003365"/>
    </source>
</evidence>
<gene>
    <name evidence="9" type="primary">trpA</name>
    <name evidence="12" type="ORF">GJV82_10425</name>
</gene>
<evidence type="ECO:0000256" key="6">
    <source>
        <dbReference type="ARBA" id="ARBA00023141"/>
    </source>
</evidence>
<feature type="active site" description="Proton acceptor" evidence="9">
    <location>
        <position position="66"/>
    </location>
</feature>
<feature type="region of interest" description="Disordered" evidence="11">
    <location>
        <begin position="283"/>
        <end position="304"/>
    </location>
</feature>
<proteinExistence type="inferred from homology"/>
<dbReference type="EMBL" id="WMKA01000021">
    <property type="protein sequence ID" value="MTG89358.1"/>
    <property type="molecule type" value="Genomic_DNA"/>
</dbReference>
<dbReference type="InterPro" id="IPR013785">
    <property type="entry name" value="Aldolase_TIM"/>
</dbReference>
<keyword evidence="4 9" id="KW-0028">Amino-acid biosynthesis</keyword>
<evidence type="ECO:0000256" key="3">
    <source>
        <dbReference type="ARBA" id="ARBA00011270"/>
    </source>
</evidence>
<dbReference type="Gene3D" id="3.20.20.70">
    <property type="entry name" value="Aldolase class I"/>
    <property type="match status" value="1"/>
</dbReference>
<comment type="caution">
    <text evidence="12">The sequence shown here is derived from an EMBL/GenBank/DDBJ whole genome shotgun (WGS) entry which is preliminary data.</text>
</comment>
<comment type="subunit">
    <text evidence="3 9">Tetramer of two alpha and two beta chains.</text>
</comment>
<dbReference type="PANTHER" id="PTHR43406">
    <property type="entry name" value="TRYPTOPHAN SYNTHASE, ALPHA CHAIN"/>
    <property type="match status" value="1"/>
</dbReference>
<protein>
    <recommendedName>
        <fullName evidence="9">Tryptophan synthase alpha chain</fullName>
        <ecNumber evidence="9">4.2.1.20</ecNumber>
    </recommendedName>
</protein>
<evidence type="ECO:0000313" key="13">
    <source>
        <dbReference type="Proteomes" id="UP000440668"/>
    </source>
</evidence>
<dbReference type="InterPro" id="IPR018204">
    <property type="entry name" value="Trp_synthase_alpha_AS"/>
</dbReference>
<evidence type="ECO:0000256" key="7">
    <source>
        <dbReference type="ARBA" id="ARBA00023239"/>
    </source>
</evidence>
<evidence type="ECO:0000313" key="12">
    <source>
        <dbReference type="EMBL" id="MTG89358.1"/>
    </source>
</evidence>
<comment type="pathway">
    <text evidence="2 9">Amino-acid biosynthesis; L-tryptophan biosynthesis; L-tryptophan from chorismate: step 5/5.</text>
</comment>
<dbReference type="NCBIfam" id="TIGR00262">
    <property type="entry name" value="trpA"/>
    <property type="match status" value="1"/>
</dbReference>
<evidence type="ECO:0000256" key="2">
    <source>
        <dbReference type="ARBA" id="ARBA00004733"/>
    </source>
</evidence>
<comment type="similarity">
    <text evidence="9 10">Belongs to the TrpA family.</text>
</comment>
<dbReference type="InterPro" id="IPR002028">
    <property type="entry name" value="Trp_synthase_suA"/>
</dbReference>
<keyword evidence="5 9" id="KW-0822">Tryptophan biosynthesis</keyword>
<sequence length="304" mass="31117">MSAAPTQDAPGASTAATGSVTARRLLELRAEGRAGLVAYLPVGFPTVERSIEAALAVVESGVDVLELGVPYTDPVMDGPVIQAAAQAALDGGVRVADVFRVVAAVTERTGGRVPVLVMTYWNPVLRYGVDAFARDLAAAGGAGLITPDLIPDEGRAWLDASEEHGLDRVFLVAPSSTPERLALTVRASRGFVYAASTMGVTGVREEVGPQAARLVADTRAAGADLVCVGLGVSTGRQASEVGRYADGVIVGSAFVRPMLADAPWDERLAAVRAVGAELAAGVRSARSGAEQTTDAPTTPGEVDA</sequence>
<feature type="active site" description="Proton acceptor" evidence="9">
    <location>
        <position position="77"/>
    </location>
</feature>
<dbReference type="CDD" id="cd04724">
    <property type="entry name" value="Tryptophan_synthase_alpha"/>
    <property type="match status" value="1"/>
</dbReference>
<evidence type="ECO:0000256" key="5">
    <source>
        <dbReference type="ARBA" id="ARBA00022822"/>
    </source>
</evidence>
<evidence type="ECO:0000256" key="8">
    <source>
        <dbReference type="ARBA" id="ARBA00049047"/>
    </source>
</evidence>
<reference evidence="12 13" key="1">
    <citation type="submission" date="2019-11" db="EMBL/GenBank/DDBJ databases">
        <title>Cellulosimicrobium composti sp. nov. isolated from a compost.</title>
        <authorList>
            <person name="Yang Y."/>
        </authorList>
    </citation>
    <scope>NUCLEOTIDE SEQUENCE [LARGE SCALE GENOMIC DNA]</scope>
    <source>
        <strain evidence="12 13">BIT-GX5</strain>
    </source>
</reference>